<organism evidence="3 4">
    <name type="scientific">Hyphomicrobium album</name>
    <dbReference type="NCBI Taxonomy" id="2665159"/>
    <lineage>
        <taxon>Bacteria</taxon>
        <taxon>Pseudomonadati</taxon>
        <taxon>Pseudomonadota</taxon>
        <taxon>Alphaproteobacteria</taxon>
        <taxon>Hyphomicrobiales</taxon>
        <taxon>Hyphomicrobiaceae</taxon>
        <taxon>Hyphomicrobium</taxon>
    </lineage>
</organism>
<evidence type="ECO:0000313" key="4">
    <source>
        <dbReference type="Proteomes" id="UP000440694"/>
    </source>
</evidence>
<feature type="domain" description="FecR N-terminal" evidence="2">
    <location>
        <begin position="15"/>
        <end position="57"/>
    </location>
</feature>
<keyword evidence="4" id="KW-1185">Reference proteome</keyword>
<gene>
    <name evidence="3" type="ORF">GIW81_18325</name>
</gene>
<protein>
    <submittedName>
        <fullName evidence="3">DUF4974 domain-containing protein</fullName>
    </submittedName>
</protein>
<comment type="caution">
    <text evidence="3">The sequence shown here is derived from an EMBL/GenBank/DDBJ whole genome shotgun (WGS) entry which is preliminary data.</text>
</comment>
<dbReference type="PANTHER" id="PTHR30273:SF2">
    <property type="entry name" value="PROTEIN FECR"/>
    <property type="match status" value="1"/>
</dbReference>
<dbReference type="Proteomes" id="UP000440694">
    <property type="component" value="Unassembled WGS sequence"/>
</dbReference>
<dbReference type="Gene3D" id="2.60.120.1440">
    <property type="match status" value="1"/>
</dbReference>
<dbReference type="InterPro" id="IPR006860">
    <property type="entry name" value="FecR"/>
</dbReference>
<evidence type="ECO:0000259" key="2">
    <source>
        <dbReference type="Pfam" id="PF16220"/>
    </source>
</evidence>
<dbReference type="InterPro" id="IPR012373">
    <property type="entry name" value="Ferrdict_sens_TM"/>
</dbReference>
<dbReference type="GO" id="GO:0016989">
    <property type="term" value="F:sigma factor antagonist activity"/>
    <property type="evidence" value="ECO:0007669"/>
    <property type="project" value="TreeGrafter"/>
</dbReference>
<evidence type="ECO:0000313" key="3">
    <source>
        <dbReference type="EMBL" id="MTD96300.1"/>
    </source>
</evidence>
<accession>A0A6I3KQP8</accession>
<dbReference type="AlphaFoldDB" id="A0A6I3KQP8"/>
<dbReference type="PANTHER" id="PTHR30273">
    <property type="entry name" value="PERIPLASMIC SIGNAL SENSOR AND SIGMA FACTOR ACTIVATOR FECR-RELATED"/>
    <property type="match status" value="1"/>
</dbReference>
<dbReference type="Gene3D" id="3.55.50.30">
    <property type="match status" value="1"/>
</dbReference>
<evidence type="ECO:0000259" key="1">
    <source>
        <dbReference type="Pfam" id="PF04773"/>
    </source>
</evidence>
<feature type="domain" description="FecR protein" evidence="1">
    <location>
        <begin position="123"/>
        <end position="215"/>
    </location>
</feature>
<dbReference type="Pfam" id="PF16220">
    <property type="entry name" value="DUF4880"/>
    <property type="match status" value="1"/>
</dbReference>
<dbReference type="EMBL" id="WMBQ01000002">
    <property type="protein sequence ID" value="MTD96300.1"/>
    <property type="molecule type" value="Genomic_DNA"/>
</dbReference>
<dbReference type="Pfam" id="PF04773">
    <property type="entry name" value="FecR"/>
    <property type="match status" value="1"/>
</dbReference>
<reference evidence="3 4" key="1">
    <citation type="submission" date="2019-11" db="EMBL/GenBank/DDBJ databases">
        <title>Identification of a novel strain.</title>
        <authorList>
            <person name="Xu Q."/>
            <person name="Wang G."/>
        </authorList>
    </citation>
    <scope>NUCLEOTIDE SEQUENCE [LARGE SCALE GENOMIC DNA]</scope>
    <source>
        <strain evidence="4">xq</strain>
    </source>
</reference>
<proteinExistence type="predicted"/>
<name>A0A6I3KQP8_9HYPH</name>
<sequence>MTHTDDQNMETELNREALARLRCLVSGEATIADVEEVKRWRHLSPAHERAFAAANRLWDRLGPAGRSVLEREAARPTPRRRSGSARTLTRRAVLGGAVAATAAYLVVRPPADIWPSLSELAADYRTAKGEQQRIILGDGSLMQLNTQTSVSLQAPAGNHDRIELVSGEAAITTGHKLERPLIVIAGEGRISAQGASFNVRFDGRTACITCIEGGVDLQYGANQLTLSPGQQVTYGERGLGRAAAIDPRMVMAWRDGLLVFHSTPLAEVIVEINRYRPGRIVLMNGQLGRQTVNARFRIHNVDEILTLAQRAFGARITPFPGGIVLLS</sequence>
<dbReference type="InterPro" id="IPR032623">
    <property type="entry name" value="FecR_N"/>
</dbReference>
<dbReference type="PIRSF" id="PIRSF018266">
    <property type="entry name" value="FecR"/>
    <property type="match status" value="1"/>
</dbReference>